<protein>
    <recommendedName>
        <fullName evidence="5">DUF2628 domain-containing protein</fullName>
    </recommendedName>
</protein>
<keyword evidence="2" id="KW-1133">Transmembrane helix</keyword>
<dbReference type="Pfam" id="PF10947">
    <property type="entry name" value="DUF2628"/>
    <property type="match status" value="1"/>
</dbReference>
<evidence type="ECO:0000313" key="4">
    <source>
        <dbReference type="Proteomes" id="UP000602745"/>
    </source>
</evidence>
<sequence length="165" mass="18461">MPMKLFTAHEPKLARTRDERSAEKIVFVKDGFAWLALFIPLLWLLWHRLWLGLLIYVLAVCAAVGLVYFGKLPPNIQNLLFVLPNVWLLLEGNDLRRRKLARRGLVQTAAVMGRSREEAEQRFFAAWVRASGSQSAPSGPAPAYSLPRGEEPNVLGVFPRPGGAS</sequence>
<comment type="caution">
    <text evidence="3">The sequence shown here is derived from an EMBL/GenBank/DDBJ whole genome shotgun (WGS) entry which is preliminary data.</text>
</comment>
<evidence type="ECO:0000256" key="1">
    <source>
        <dbReference type="SAM" id="MobiDB-lite"/>
    </source>
</evidence>
<gene>
    <name evidence="3" type="ORF">GCM10007276_02610</name>
</gene>
<reference evidence="3" key="2">
    <citation type="submission" date="2020-09" db="EMBL/GenBank/DDBJ databases">
        <authorList>
            <person name="Sun Q."/>
            <person name="Sedlacek I."/>
        </authorList>
    </citation>
    <scope>NUCLEOTIDE SEQUENCE</scope>
    <source>
        <strain evidence="3">CCM 7684</strain>
    </source>
</reference>
<feature type="transmembrane region" description="Helical" evidence="2">
    <location>
        <begin position="25"/>
        <end position="46"/>
    </location>
</feature>
<keyword evidence="2" id="KW-0812">Transmembrane</keyword>
<name>A0A8J2YEP5_9RHOB</name>
<dbReference type="Proteomes" id="UP000602745">
    <property type="component" value="Unassembled WGS sequence"/>
</dbReference>
<accession>A0A8J2YEP5</accession>
<feature type="region of interest" description="Disordered" evidence="1">
    <location>
        <begin position="130"/>
        <end position="165"/>
    </location>
</feature>
<dbReference type="AlphaFoldDB" id="A0A8J2YEP5"/>
<evidence type="ECO:0000313" key="3">
    <source>
        <dbReference type="EMBL" id="GGE28935.1"/>
    </source>
</evidence>
<feature type="compositionally biased region" description="Low complexity" evidence="1">
    <location>
        <begin position="130"/>
        <end position="147"/>
    </location>
</feature>
<reference evidence="3" key="1">
    <citation type="journal article" date="2014" name="Int. J. Syst. Evol. Microbiol.">
        <title>Complete genome sequence of Corynebacterium casei LMG S-19264T (=DSM 44701T), isolated from a smear-ripened cheese.</title>
        <authorList>
            <consortium name="US DOE Joint Genome Institute (JGI-PGF)"/>
            <person name="Walter F."/>
            <person name="Albersmeier A."/>
            <person name="Kalinowski J."/>
            <person name="Ruckert C."/>
        </authorList>
    </citation>
    <scope>NUCLEOTIDE SEQUENCE</scope>
    <source>
        <strain evidence="3">CCM 7684</strain>
    </source>
</reference>
<organism evidence="3 4">
    <name type="scientific">Agaricicola taiwanensis</name>
    <dbReference type="NCBI Taxonomy" id="591372"/>
    <lineage>
        <taxon>Bacteria</taxon>
        <taxon>Pseudomonadati</taxon>
        <taxon>Pseudomonadota</taxon>
        <taxon>Alphaproteobacteria</taxon>
        <taxon>Rhodobacterales</taxon>
        <taxon>Paracoccaceae</taxon>
        <taxon>Agaricicola</taxon>
    </lineage>
</organism>
<feature type="transmembrane region" description="Helical" evidence="2">
    <location>
        <begin position="53"/>
        <end position="70"/>
    </location>
</feature>
<dbReference type="RefSeq" id="WP_188407889.1">
    <property type="nucleotide sequence ID" value="NZ_BMCP01000001.1"/>
</dbReference>
<evidence type="ECO:0008006" key="5">
    <source>
        <dbReference type="Google" id="ProtNLM"/>
    </source>
</evidence>
<keyword evidence="2" id="KW-0472">Membrane</keyword>
<proteinExistence type="predicted"/>
<dbReference type="InterPro" id="IPR024399">
    <property type="entry name" value="DUF2628"/>
</dbReference>
<dbReference type="EMBL" id="BMCP01000001">
    <property type="protein sequence ID" value="GGE28935.1"/>
    <property type="molecule type" value="Genomic_DNA"/>
</dbReference>
<keyword evidence="4" id="KW-1185">Reference proteome</keyword>
<evidence type="ECO:0000256" key="2">
    <source>
        <dbReference type="SAM" id="Phobius"/>
    </source>
</evidence>